<reference evidence="6" key="1">
    <citation type="submission" date="2020-01" db="EMBL/GenBank/DDBJ databases">
        <title>Insect and environment-associated Actinomycetes.</title>
        <authorList>
            <person name="Currrie C."/>
            <person name="Chevrette M."/>
            <person name="Carlson C."/>
            <person name="Stubbendieck R."/>
            <person name="Wendt-Pienkowski E."/>
        </authorList>
    </citation>
    <scope>NUCLEOTIDE SEQUENCE</scope>
    <source>
        <strain evidence="6">SID12501</strain>
    </source>
</reference>
<keyword evidence="3" id="KW-0012">Acyltransferase</keyword>
<evidence type="ECO:0000256" key="3">
    <source>
        <dbReference type="ARBA" id="ARBA00023315"/>
    </source>
</evidence>
<dbReference type="RefSeq" id="WP_164322923.1">
    <property type="nucleotide sequence ID" value="NZ_JAAGLU010000049.1"/>
</dbReference>
<evidence type="ECO:0000259" key="4">
    <source>
        <dbReference type="Pfam" id="PF08541"/>
    </source>
</evidence>
<dbReference type="CDD" id="cd00830">
    <property type="entry name" value="KAS_III"/>
    <property type="match status" value="1"/>
</dbReference>
<dbReference type="GO" id="GO:0006633">
    <property type="term" value="P:fatty acid biosynthetic process"/>
    <property type="evidence" value="ECO:0007669"/>
    <property type="project" value="InterPro"/>
</dbReference>
<protein>
    <submittedName>
        <fullName evidence="6">Ketoacyl-ACP synthase III</fullName>
    </submittedName>
</protein>
<gene>
    <name evidence="6" type="ORF">G3I71_39945</name>
</gene>
<keyword evidence="2" id="KW-0808">Transferase</keyword>
<organism evidence="6">
    <name type="scientific">Streptomyces sp. SID12501</name>
    <dbReference type="NCBI Taxonomy" id="2706042"/>
    <lineage>
        <taxon>Bacteria</taxon>
        <taxon>Bacillati</taxon>
        <taxon>Actinomycetota</taxon>
        <taxon>Actinomycetes</taxon>
        <taxon>Kitasatosporales</taxon>
        <taxon>Streptomycetaceae</taxon>
        <taxon>Streptomyces</taxon>
    </lineage>
</organism>
<dbReference type="InterPro" id="IPR013747">
    <property type="entry name" value="ACP_syn_III_C"/>
</dbReference>
<accession>A0A6B3C578</accession>
<evidence type="ECO:0000256" key="2">
    <source>
        <dbReference type="ARBA" id="ARBA00022679"/>
    </source>
</evidence>
<dbReference type="InterPro" id="IPR013751">
    <property type="entry name" value="ACP_syn_III_N"/>
</dbReference>
<proteinExistence type="predicted"/>
<dbReference type="GO" id="GO:0004315">
    <property type="term" value="F:3-oxoacyl-[acyl-carrier-protein] synthase activity"/>
    <property type="evidence" value="ECO:0007669"/>
    <property type="project" value="InterPro"/>
</dbReference>
<dbReference type="Pfam" id="PF08541">
    <property type="entry name" value="ACP_syn_III_C"/>
    <property type="match status" value="1"/>
</dbReference>
<evidence type="ECO:0000256" key="1">
    <source>
        <dbReference type="ARBA" id="ARBA00022490"/>
    </source>
</evidence>
<dbReference type="EMBL" id="JAAGLU010000049">
    <property type="protein sequence ID" value="NEC91819.1"/>
    <property type="molecule type" value="Genomic_DNA"/>
</dbReference>
<feature type="domain" description="Beta-ketoacyl-[acyl-carrier-protein] synthase III C-terminal" evidence="4">
    <location>
        <begin position="239"/>
        <end position="328"/>
    </location>
</feature>
<comment type="caution">
    <text evidence="6">The sequence shown here is derived from an EMBL/GenBank/DDBJ whole genome shotgun (WGS) entry which is preliminary data.</text>
</comment>
<feature type="domain" description="Beta-ketoacyl-[acyl-carrier-protein] synthase III N-terminal" evidence="5">
    <location>
        <begin position="109"/>
        <end position="184"/>
    </location>
</feature>
<dbReference type="Gene3D" id="3.40.47.10">
    <property type="match status" value="1"/>
</dbReference>
<dbReference type="PANTHER" id="PTHR34069">
    <property type="entry name" value="3-OXOACYL-[ACYL-CARRIER-PROTEIN] SYNTHASE 3"/>
    <property type="match status" value="1"/>
</dbReference>
<dbReference type="Pfam" id="PF08545">
    <property type="entry name" value="ACP_syn_III"/>
    <property type="match status" value="1"/>
</dbReference>
<dbReference type="NCBIfam" id="NF006829">
    <property type="entry name" value="PRK09352.1"/>
    <property type="match status" value="1"/>
</dbReference>
<keyword evidence="1" id="KW-0963">Cytoplasm</keyword>
<dbReference type="AlphaFoldDB" id="A0A6B3C578"/>
<dbReference type="InterPro" id="IPR016039">
    <property type="entry name" value="Thiolase-like"/>
</dbReference>
<dbReference type="PANTHER" id="PTHR34069:SF2">
    <property type="entry name" value="BETA-KETOACYL-[ACYL-CARRIER-PROTEIN] SYNTHASE III"/>
    <property type="match status" value="1"/>
</dbReference>
<dbReference type="GO" id="GO:0044550">
    <property type="term" value="P:secondary metabolite biosynthetic process"/>
    <property type="evidence" value="ECO:0007669"/>
    <property type="project" value="TreeGrafter"/>
</dbReference>
<evidence type="ECO:0000313" key="6">
    <source>
        <dbReference type="EMBL" id="NEC91819.1"/>
    </source>
</evidence>
<sequence>MTPRIGILGTGSYLPKEEITNEEIARRVPGITAEWIGRRTLITGRRYAAPDEATSDLARHAATAALDDAGVTADRIDHLIVATSTGDAPLPPTSSLVQSALGAHRAACFDINIACAGFVYALDIARALVALRPGSLALVIGADLYSRFLDYSDRGTAVLLGDAAGAAVVGAVPEPYGILDVELVGRGDVHELIWIEGGGSRVPASAETVANGGHYLRMIGRGVADFVMANVPPMITPLLERTGTTLDEVAHFVPHQANGVLLGELVERCGLTGARTHTPLVKYGNMGAASVPVALDEAARAGLLADGELLLLAGFGAGMAAGLCLLRWSA</sequence>
<name>A0A6B3C578_9ACTN</name>
<evidence type="ECO:0000259" key="5">
    <source>
        <dbReference type="Pfam" id="PF08545"/>
    </source>
</evidence>
<dbReference type="SUPFAM" id="SSF53901">
    <property type="entry name" value="Thiolase-like"/>
    <property type="match status" value="1"/>
</dbReference>